<dbReference type="Gramene" id="KVD98078">
    <property type="protein sequence ID" value="KVD98078"/>
    <property type="gene ID" value="Ccrd_024342"/>
</dbReference>
<evidence type="ECO:0000313" key="2">
    <source>
        <dbReference type="Proteomes" id="UP000243975"/>
    </source>
</evidence>
<reference evidence="1 2" key="1">
    <citation type="journal article" date="2016" name="Sci. Rep.">
        <title>The genome sequence of the outbreeding globe artichoke constructed de novo incorporating a phase-aware low-pass sequencing strategy of F1 progeny.</title>
        <authorList>
            <person name="Scaglione D."/>
            <person name="Reyes-Chin-Wo S."/>
            <person name="Acquadro A."/>
            <person name="Froenicke L."/>
            <person name="Portis E."/>
            <person name="Beitel C."/>
            <person name="Tirone M."/>
            <person name="Mauro R."/>
            <person name="Lo Monaco A."/>
            <person name="Mauromicale G."/>
            <person name="Faccioli P."/>
            <person name="Cattivelli L."/>
            <person name="Rieseberg L."/>
            <person name="Michelmore R."/>
            <person name="Lanteri S."/>
        </authorList>
    </citation>
    <scope>NUCLEOTIDE SEQUENCE [LARGE SCALE GENOMIC DNA]</scope>
    <source>
        <strain evidence="1">2C</strain>
    </source>
</reference>
<comment type="caution">
    <text evidence="1">The sequence shown here is derived from an EMBL/GenBank/DDBJ whole genome shotgun (WGS) entry which is preliminary data.</text>
</comment>
<evidence type="ECO:0000313" key="1">
    <source>
        <dbReference type="EMBL" id="KVD98078.1"/>
    </source>
</evidence>
<protein>
    <submittedName>
        <fullName evidence="1">Uncharacterized protein</fullName>
    </submittedName>
</protein>
<name>A0A124P3P2_CYNCS</name>
<dbReference type="Proteomes" id="UP000243975">
    <property type="component" value="Unassembled WGS sequence"/>
</dbReference>
<sequence>MEMLRTQYLASYRYKFAKHQMEL</sequence>
<keyword evidence="2" id="KW-1185">Reference proteome</keyword>
<dbReference type="EMBL" id="LEKV01013202">
    <property type="protein sequence ID" value="KVD98078.1"/>
    <property type="molecule type" value="Genomic_DNA"/>
</dbReference>
<dbReference type="AlphaFoldDB" id="A0A124P3P2"/>
<proteinExistence type="predicted"/>
<organism evidence="1 2">
    <name type="scientific">Cynara cardunculus var. scolymus</name>
    <name type="common">Globe artichoke</name>
    <name type="synonym">Cynara scolymus</name>
    <dbReference type="NCBI Taxonomy" id="59895"/>
    <lineage>
        <taxon>Eukaryota</taxon>
        <taxon>Viridiplantae</taxon>
        <taxon>Streptophyta</taxon>
        <taxon>Embryophyta</taxon>
        <taxon>Tracheophyta</taxon>
        <taxon>Spermatophyta</taxon>
        <taxon>Magnoliopsida</taxon>
        <taxon>eudicotyledons</taxon>
        <taxon>Gunneridae</taxon>
        <taxon>Pentapetalae</taxon>
        <taxon>asterids</taxon>
        <taxon>campanulids</taxon>
        <taxon>Asterales</taxon>
        <taxon>Asteraceae</taxon>
        <taxon>Carduoideae</taxon>
        <taxon>Cardueae</taxon>
        <taxon>Carduinae</taxon>
        <taxon>Cynara</taxon>
    </lineage>
</organism>
<accession>A0A124P3P2</accession>
<gene>
    <name evidence="1" type="ORF">Ccrd_024342</name>
</gene>